<accession>A0AAN6JTG2</accession>
<comment type="caution">
    <text evidence="2">The sequence shown here is derived from an EMBL/GenBank/DDBJ whole genome shotgun (WGS) entry which is preliminary data.</text>
</comment>
<evidence type="ECO:0000313" key="2">
    <source>
        <dbReference type="EMBL" id="KAK0556759.1"/>
    </source>
</evidence>
<sequence length="544" mass="58751">MSVLRELGRHERYSVARTQYGSPPIITLAAVLTTHEQDAQPILDHVHQRVDRILEGTPLLRCGIAQAESNRPRYCLLATAPTPTDIVKLRDAVSISAQTENGPDEVARLRTLRDELMSKEQVNWMQHSIKSLQHVLWTVALYPIQGLPRSTFVLLVSLNHSLADGRGVFNILNGILSNREPLLDNNQVPPTSDSSFDMDQSPPEPSYSDDLKSAPFWPEKILQNLLDCPTAMKSIDLDSTFSSKLKAIATQHGIKTLHPVLETAAILALGMSASEAAEEQKEFVIASSTAISLRGSTYSSAPLASHGHFAGNWVGGRDDRTLCNPTLKFWARARRAAGVLADPTTLQKAILVWKGVDGLPSSTGVELDGQIDALDQTPLQGDGWAQMMRQHVGKTPHISTYHASLGISNLGFFALDRDGREDSLFTVDHCSWTQVASPIADCICLNIIGAGRPKATTPADAGNGVPDGSVAAATAVAERQPALSQAATSVGGISLNLAYRQGSVDQQIIDKFHTTLTKLLHLVADGQVGEEDDVAKLRSILASE</sequence>
<gene>
    <name evidence="2" type="ORF">OC846_000947</name>
</gene>
<dbReference type="PANTHER" id="PTHR28037">
    <property type="entry name" value="ALCOHOL O-ACETYLTRANSFERASE 1-RELATED"/>
    <property type="match status" value="1"/>
</dbReference>
<proteinExistence type="predicted"/>
<reference evidence="2" key="1">
    <citation type="journal article" date="2023" name="PhytoFront">
        <title>Draft Genome Resources of Seven Strains of Tilletia horrida, Causal Agent of Kernel Smut of Rice.</title>
        <authorList>
            <person name="Khanal S."/>
            <person name="Antony Babu S."/>
            <person name="Zhou X.G."/>
        </authorList>
    </citation>
    <scope>NUCLEOTIDE SEQUENCE</scope>
    <source>
        <strain evidence="2">TX6</strain>
    </source>
</reference>
<protein>
    <submittedName>
        <fullName evidence="2">Uncharacterized protein</fullName>
    </submittedName>
</protein>
<dbReference type="AlphaFoldDB" id="A0AAN6JTG2"/>
<dbReference type="InterPro" id="IPR052058">
    <property type="entry name" value="Alcohol_O-acetyltransferase"/>
</dbReference>
<feature type="compositionally biased region" description="Polar residues" evidence="1">
    <location>
        <begin position="184"/>
        <end position="198"/>
    </location>
</feature>
<dbReference type="PANTHER" id="PTHR28037:SF1">
    <property type="entry name" value="ALCOHOL O-ACETYLTRANSFERASE 1-RELATED"/>
    <property type="match status" value="1"/>
</dbReference>
<keyword evidence="3" id="KW-1185">Reference proteome</keyword>
<evidence type="ECO:0000256" key="1">
    <source>
        <dbReference type="SAM" id="MobiDB-lite"/>
    </source>
</evidence>
<organism evidence="2 3">
    <name type="scientific">Tilletia horrida</name>
    <dbReference type="NCBI Taxonomy" id="155126"/>
    <lineage>
        <taxon>Eukaryota</taxon>
        <taxon>Fungi</taxon>
        <taxon>Dikarya</taxon>
        <taxon>Basidiomycota</taxon>
        <taxon>Ustilaginomycotina</taxon>
        <taxon>Exobasidiomycetes</taxon>
        <taxon>Tilletiales</taxon>
        <taxon>Tilletiaceae</taxon>
        <taxon>Tilletia</taxon>
    </lineage>
</organism>
<name>A0AAN6JTG2_9BASI</name>
<evidence type="ECO:0000313" key="3">
    <source>
        <dbReference type="Proteomes" id="UP001176517"/>
    </source>
</evidence>
<feature type="region of interest" description="Disordered" evidence="1">
    <location>
        <begin position="182"/>
        <end position="210"/>
    </location>
</feature>
<dbReference type="Proteomes" id="UP001176517">
    <property type="component" value="Unassembled WGS sequence"/>
</dbReference>
<dbReference type="EMBL" id="JAPDMZ010000011">
    <property type="protein sequence ID" value="KAK0556759.1"/>
    <property type="molecule type" value="Genomic_DNA"/>
</dbReference>